<feature type="coiled-coil region" evidence="1">
    <location>
        <begin position="309"/>
        <end position="385"/>
    </location>
</feature>
<dbReference type="PANTHER" id="PTHR31432">
    <property type="entry name" value="INTRAFLAGELLAR TRANSPORT PROTEIN 74 HOMOLOG"/>
    <property type="match status" value="1"/>
</dbReference>
<dbReference type="AlphaFoldDB" id="A0A8D2ZRY4"/>
<feature type="coiled-coil region" evidence="1">
    <location>
        <begin position="488"/>
        <end position="559"/>
    </location>
</feature>
<evidence type="ECO:0000313" key="3">
    <source>
        <dbReference type="Ensembl" id="ENSSMAP00000006622.2"/>
    </source>
</evidence>
<protein>
    <recommendedName>
        <fullName evidence="5">Intraflagellar transport protein 74-like</fullName>
    </recommendedName>
</protein>
<reference evidence="3" key="1">
    <citation type="submission" date="2023-05" db="EMBL/GenBank/DDBJ databases">
        <title>High-quality long-read genome of Scophthalmus maximus.</title>
        <authorList>
            <person name="Lien S."/>
            <person name="Martinez P."/>
        </authorList>
    </citation>
    <scope>NUCLEOTIDE SEQUENCE [LARGE SCALE GENOMIC DNA]</scope>
</reference>
<name>A0A8D2ZRY4_SCOMX</name>
<feature type="region of interest" description="Disordered" evidence="2">
    <location>
        <begin position="616"/>
        <end position="652"/>
    </location>
</feature>
<evidence type="ECO:0000256" key="1">
    <source>
        <dbReference type="SAM" id="Coils"/>
    </source>
</evidence>
<feature type="region of interest" description="Disordered" evidence="2">
    <location>
        <begin position="1"/>
        <end position="55"/>
    </location>
</feature>
<dbReference type="InterPro" id="IPR029602">
    <property type="entry name" value="IFT74"/>
</dbReference>
<dbReference type="GeneTree" id="ENSGT00390000007109"/>
<evidence type="ECO:0000256" key="2">
    <source>
        <dbReference type="SAM" id="MobiDB-lite"/>
    </source>
</evidence>
<dbReference type="GO" id="GO:0048487">
    <property type="term" value="F:beta-tubulin binding"/>
    <property type="evidence" value="ECO:0007669"/>
    <property type="project" value="InterPro"/>
</dbReference>
<feature type="coiled-coil region" evidence="1">
    <location>
        <begin position="241"/>
        <end position="275"/>
    </location>
</feature>
<dbReference type="Gene3D" id="1.10.287.1490">
    <property type="match status" value="1"/>
</dbReference>
<keyword evidence="1" id="KW-0175">Coiled coil</keyword>
<dbReference type="Proteomes" id="UP000694558">
    <property type="component" value="Chromosome 21"/>
</dbReference>
<dbReference type="Ensembl" id="ENSSMAT00000006704.2">
    <property type="protein sequence ID" value="ENSSMAP00000006622.2"/>
    <property type="gene ID" value="ENSSMAG00000004062.2"/>
</dbReference>
<sequence>MASQRPPSSLGRPMSRSGSVVPGAGRPLTAVRPPPTAIRVGTGMVPGTSGPGLRGGIPLATPGVLSAQIKVTDRPVTQQGLSGMKTGMKGPQRQILDKSYYFGLLRSKFNELTTETSKLHKEIDNYNQENSVYLSYEKRAESLAAEIKDFQGQLADYNMLVDKLNTNTEMDDMINDNEVLKAQNDNEADSIDSVFTERREREEAIRAVDEGIRRERQVADEVVQSMPAAKQEKYLTMASANEELLQELTVLQEEVDHLVTRKEDYEAELANSQIKQEVVRLHESLSALQVKRDAMEVEQKTLGSPQEEREKLLKQVKEDNKEIASMERQLTEIREQSTQITEQIRQLQEDSEEAQGECQQKYKELKRKEEEIDRFLESFEESRVQVQETMTQSQEDIVSLLEHCSRSMLRLRQVDTVTASELRNMQEVLVSKETEVVQSASTARGLTTESQRLQQDLEKVQQLEGKITGELSTLKERVGTMETELHTYRDLDNLRHTAEDKKKRLQEAQVSLTQRRDSFRQLLDEMKQKYEAVKTKLQENETHAELANLERKWQHLEQNNFVMKEFIASKSQESDYDSVAKIVSQQVAETSSTLLVYDNPLDTHLSSEATPNYHWSQRQLLSPSPCPWRETDRKQGDKVTSAGASSNKGERCGPLTSAVWPPLRPSPWEALALDRLMSKRGMSVDGLLTFDSGSWSRASSCVPERTTLRHNNQETACQFVMKCENVEQRRCL</sequence>
<dbReference type="GO" id="GO:0035735">
    <property type="term" value="P:intraciliary transport involved in cilium assembly"/>
    <property type="evidence" value="ECO:0007669"/>
    <property type="project" value="TreeGrafter"/>
</dbReference>
<dbReference type="GO" id="GO:0005929">
    <property type="term" value="C:cilium"/>
    <property type="evidence" value="ECO:0007669"/>
    <property type="project" value="TreeGrafter"/>
</dbReference>
<gene>
    <name evidence="3" type="primary">ift74</name>
</gene>
<dbReference type="PANTHER" id="PTHR31432:SF0">
    <property type="entry name" value="INTRAFLAGELLAR TRANSPORT PROTEIN 74 HOMOLOG"/>
    <property type="match status" value="1"/>
</dbReference>
<evidence type="ECO:0000313" key="4">
    <source>
        <dbReference type="Proteomes" id="UP000694558"/>
    </source>
</evidence>
<dbReference type="GO" id="GO:0030992">
    <property type="term" value="C:intraciliary transport particle B"/>
    <property type="evidence" value="ECO:0007669"/>
    <property type="project" value="InterPro"/>
</dbReference>
<evidence type="ECO:0008006" key="5">
    <source>
        <dbReference type="Google" id="ProtNLM"/>
    </source>
</evidence>
<reference evidence="3" key="2">
    <citation type="submission" date="2025-08" db="UniProtKB">
        <authorList>
            <consortium name="Ensembl"/>
        </authorList>
    </citation>
    <scope>IDENTIFICATION</scope>
</reference>
<feature type="coiled-coil region" evidence="1">
    <location>
        <begin position="109"/>
        <end position="167"/>
    </location>
</feature>
<proteinExistence type="predicted"/>
<accession>A0A8D2ZRY4</accession>
<organism evidence="3 4">
    <name type="scientific">Scophthalmus maximus</name>
    <name type="common">Turbot</name>
    <name type="synonym">Psetta maxima</name>
    <dbReference type="NCBI Taxonomy" id="52904"/>
    <lineage>
        <taxon>Eukaryota</taxon>
        <taxon>Metazoa</taxon>
        <taxon>Chordata</taxon>
        <taxon>Craniata</taxon>
        <taxon>Vertebrata</taxon>
        <taxon>Euteleostomi</taxon>
        <taxon>Actinopterygii</taxon>
        <taxon>Neopterygii</taxon>
        <taxon>Teleostei</taxon>
        <taxon>Neoteleostei</taxon>
        <taxon>Acanthomorphata</taxon>
        <taxon>Carangaria</taxon>
        <taxon>Pleuronectiformes</taxon>
        <taxon>Pleuronectoidei</taxon>
        <taxon>Scophthalmidae</taxon>
        <taxon>Scophthalmus</taxon>
    </lineage>
</organism>